<dbReference type="Gene3D" id="3.30.2010.10">
    <property type="entry name" value="Metalloproteases ('zincins'), catalytic domain"/>
    <property type="match status" value="1"/>
</dbReference>
<dbReference type="RefSeq" id="WP_171090903.1">
    <property type="nucleotide sequence ID" value="NZ_CP053069.1"/>
</dbReference>
<evidence type="ECO:0000256" key="2">
    <source>
        <dbReference type="ARBA" id="ARBA00022670"/>
    </source>
</evidence>
<accession>A0A6M4GVC9</accession>
<dbReference type="GO" id="GO:0004222">
    <property type="term" value="F:metalloendopeptidase activity"/>
    <property type="evidence" value="ECO:0007669"/>
    <property type="project" value="InterPro"/>
</dbReference>
<evidence type="ECO:0000259" key="8">
    <source>
        <dbReference type="Pfam" id="PF01435"/>
    </source>
</evidence>
<keyword evidence="7" id="KW-0732">Signal</keyword>
<feature type="chain" id="PRO_5026974863" evidence="7">
    <location>
        <begin position="20"/>
        <end position="486"/>
    </location>
</feature>
<keyword evidence="5" id="KW-0862">Zinc</keyword>
<keyword evidence="6" id="KW-0482">Metalloprotease</keyword>
<dbReference type="InterPro" id="IPR001915">
    <property type="entry name" value="Peptidase_M48"/>
</dbReference>
<gene>
    <name evidence="9" type="primary">bepA_5</name>
    <name evidence="9" type="ORF">DSM104443_01472</name>
</gene>
<dbReference type="KEGG" id="uru:DSM104443_01472"/>
<dbReference type="GO" id="GO:0016020">
    <property type="term" value="C:membrane"/>
    <property type="evidence" value="ECO:0007669"/>
    <property type="project" value="TreeGrafter"/>
</dbReference>
<comment type="cofactor">
    <cofactor evidence="1">
        <name>Zn(2+)</name>
        <dbReference type="ChEBI" id="CHEBI:29105"/>
    </cofactor>
</comment>
<evidence type="ECO:0000256" key="6">
    <source>
        <dbReference type="ARBA" id="ARBA00023049"/>
    </source>
</evidence>
<dbReference type="Proteomes" id="UP000501534">
    <property type="component" value="Chromosome"/>
</dbReference>
<evidence type="ECO:0000256" key="3">
    <source>
        <dbReference type="ARBA" id="ARBA00022723"/>
    </source>
</evidence>
<dbReference type="AlphaFoldDB" id="A0A6M4GVC9"/>
<keyword evidence="3" id="KW-0479">Metal-binding</keyword>
<dbReference type="InterPro" id="IPR011990">
    <property type="entry name" value="TPR-like_helical_dom_sf"/>
</dbReference>
<dbReference type="EMBL" id="CP053069">
    <property type="protein sequence ID" value="QJR10414.1"/>
    <property type="molecule type" value="Genomic_DNA"/>
</dbReference>
<proteinExistence type="predicted"/>
<dbReference type="PANTHER" id="PTHR22726:SF1">
    <property type="entry name" value="METALLOENDOPEPTIDASE OMA1, MITOCHONDRIAL"/>
    <property type="match status" value="1"/>
</dbReference>
<evidence type="ECO:0000256" key="1">
    <source>
        <dbReference type="ARBA" id="ARBA00001947"/>
    </source>
</evidence>
<evidence type="ECO:0000313" key="9">
    <source>
        <dbReference type="EMBL" id="QJR10414.1"/>
    </source>
</evidence>
<feature type="domain" description="Peptidase M48" evidence="8">
    <location>
        <begin position="62"/>
        <end position="254"/>
    </location>
</feature>
<dbReference type="GO" id="GO:0051603">
    <property type="term" value="P:proteolysis involved in protein catabolic process"/>
    <property type="evidence" value="ECO:0007669"/>
    <property type="project" value="TreeGrafter"/>
</dbReference>
<organism evidence="9 10">
    <name type="scientific">Usitatibacter rugosus</name>
    <dbReference type="NCBI Taxonomy" id="2732067"/>
    <lineage>
        <taxon>Bacteria</taxon>
        <taxon>Pseudomonadati</taxon>
        <taxon>Pseudomonadota</taxon>
        <taxon>Betaproteobacteria</taxon>
        <taxon>Nitrosomonadales</taxon>
        <taxon>Usitatibacteraceae</taxon>
        <taxon>Usitatibacter</taxon>
    </lineage>
</organism>
<dbReference type="Pfam" id="PF01435">
    <property type="entry name" value="Peptidase_M48"/>
    <property type="match status" value="1"/>
</dbReference>
<keyword evidence="2 9" id="KW-0645">Protease</keyword>
<dbReference type="GO" id="GO:0046872">
    <property type="term" value="F:metal ion binding"/>
    <property type="evidence" value="ECO:0007669"/>
    <property type="project" value="UniProtKB-KW"/>
</dbReference>
<sequence>MKLRALAASLVTVTLLASAQGLPDLGDASVNALSETQEKTIGNRIMREVRVDPLYLDDAEVTSYIRSLGERLLANTDPPRRELEFFVVNEDVVNAFALVGGHVGVFSGLILLTQNESELAGVMAHEISHITQRHQARSMYGQRGAQMASLAALALAILASRGNSGQSGQVTEAALMGASALNIQSQLDYTREHEREADRVGLTLMERSGLDTRGMVTFFERLLRANRLNEFKGAPSYLRTHPLTTERIADMQDRVERLPTRMVPDTFEYRIARAKLRGMNGTPPQAVSYFRTQLAEKTVLRPREDVYGLAYSLLRAREFDEAWKTLAPLRESGVSYPAFELLAAQIRADQGKADDALAIYRPALKAYPQYRALAYGYLNLLVQQSRSKEALADLDERLRIVQDDAKLYELQSRAFEISGQRLPQHRAQAEAYYRRGNLAAAVDQLEIAVKFRNANFYELSSAESRLRELRVLLENERSAEKALKIS</sequence>
<evidence type="ECO:0000256" key="4">
    <source>
        <dbReference type="ARBA" id="ARBA00022801"/>
    </source>
</evidence>
<feature type="signal peptide" evidence="7">
    <location>
        <begin position="1"/>
        <end position="19"/>
    </location>
</feature>
<evidence type="ECO:0000313" key="10">
    <source>
        <dbReference type="Proteomes" id="UP000501534"/>
    </source>
</evidence>
<protein>
    <submittedName>
        <fullName evidence="9">Beta-barrel assembly-enhancing protease</fullName>
        <ecNumber evidence="9">3.4.-.-</ecNumber>
    </submittedName>
</protein>
<dbReference type="EC" id="3.4.-.-" evidence="9"/>
<dbReference type="SUPFAM" id="SSF48452">
    <property type="entry name" value="TPR-like"/>
    <property type="match status" value="1"/>
</dbReference>
<dbReference type="CDD" id="cd07333">
    <property type="entry name" value="M48C_bepA_like"/>
    <property type="match status" value="1"/>
</dbReference>
<keyword evidence="10" id="KW-1185">Reference proteome</keyword>
<reference evidence="9 10" key="1">
    <citation type="submission" date="2020-04" db="EMBL/GenBank/DDBJ databases">
        <title>Usitatibacter rugosus gen. nov., sp. nov. and Usitatibacter palustris sp. nov., novel members of Usitatibacteraceae fam. nov. within the order Nitrosomonadales isolated from soil.</title>
        <authorList>
            <person name="Huber K.J."/>
            <person name="Neumann-Schaal M."/>
            <person name="Geppert A."/>
            <person name="Luckner M."/>
            <person name="Wanner G."/>
            <person name="Overmann J."/>
        </authorList>
    </citation>
    <scope>NUCLEOTIDE SEQUENCE [LARGE SCALE GENOMIC DNA]</scope>
    <source>
        <strain evidence="9 10">0125_3</strain>
    </source>
</reference>
<evidence type="ECO:0000256" key="5">
    <source>
        <dbReference type="ARBA" id="ARBA00022833"/>
    </source>
</evidence>
<evidence type="ECO:0000256" key="7">
    <source>
        <dbReference type="SAM" id="SignalP"/>
    </source>
</evidence>
<dbReference type="InterPro" id="IPR051156">
    <property type="entry name" value="Mito/Outer_Membr_Metalloprot"/>
</dbReference>
<dbReference type="PANTHER" id="PTHR22726">
    <property type="entry name" value="METALLOENDOPEPTIDASE OMA1"/>
    <property type="match status" value="1"/>
</dbReference>
<keyword evidence="4 9" id="KW-0378">Hydrolase</keyword>
<name>A0A6M4GVC9_9PROT</name>
<dbReference type="Gene3D" id="1.25.40.10">
    <property type="entry name" value="Tetratricopeptide repeat domain"/>
    <property type="match status" value="1"/>
</dbReference>